<evidence type="ECO:0000313" key="9">
    <source>
        <dbReference type="EnsemblMetazoa" id="NP_999815"/>
    </source>
</evidence>
<dbReference type="SUPFAM" id="SSF46689">
    <property type="entry name" value="Homeodomain-like"/>
    <property type="match status" value="1"/>
</dbReference>
<dbReference type="PROSITE" id="PS00027">
    <property type="entry name" value="HOMEOBOX_1"/>
    <property type="match status" value="1"/>
</dbReference>
<dbReference type="Pfam" id="PF00046">
    <property type="entry name" value="Homeodomain"/>
    <property type="match status" value="1"/>
</dbReference>
<dbReference type="PANTHER" id="PTHR45664">
    <property type="entry name" value="PROTEIN ZERKNUELLT 1-RELATED"/>
    <property type="match status" value="1"/>
</dbReference>
<dbReference type="OrthoDB" id="6159439at2759"/>
<dbReference type="GO" id="GO:0006357">
    <property type="term" value="P:regulation of transcription by RNA polymerase II"/>
    <property type="evidence" value="ECO:0000318"/>
    <property type="project" value="GO_Central"/>
</dbReference>
<dbReference type="GeneID" id="373527"/>
<dbReference type="GO" id="GO:0045944">
    <property type="term" value="P:positive regulation of transcription by RNA polymerase II"/>
    <property type="evidence" value="ECO:0007669"/>
    <property type="project" value="UniProtKB-ARBA"/>
</dbReference>
<accession>Q8IT48</accession>
<dbReference type="EMBL" id="AF541970">
    <property type="protein sequence ID" value="AAN17337.2"/>
    <property type="molecule type" value="mRNA"/>
</dbReference>
<reference evidence="9" key="3">
    <citation type="submission" date="2021-01" db="UniProtKB">
        <authorList>
            <consortium name="EnsemblMetazoa"/>
        </authorList>
    </citation>
    <scope>IDENTIFICATION</scope>
</reference>
<dbReference type="EnsemblMetazoa" id="NM_214650">
    <property type="protein sequence ID" value="NP_999815"/>
    <property type="gene ID" value="GeneID_373527"/>
</dbReference>
<dbReference type="InParanoid" id="Q8IT48"/>
<keyword evidence="1 4" id="KW-0238">DNA-binding</keyword>
<dbReference type="GO" id="GO:0000981">
    <property type="term" value="F:DNA-binding transcription factor activity, RNA polymerase II-specific"/>
    <property type="evidence" value="ECO:0000318"/>
    <property type="project" value="GO_Central"/>
</dbReference>
<comment type="subcellular location">
    <subcellularLocation>
        <location evidence="4 5">Nucleus</location>
    </subcellularLocation>
</comment>
<evidence type="ECO:0000313" key="10">
    <source>
        <dbReference type="Proteomes" id="UP000007110"/>
    </source>
</evidence>
<keyword evidence="10" id="KW-1185">Reference proteome</keyword>
<dbReference type="InterPro" id="IPR020479">
    <property type="entry name" value="HD_metazoa"/>
</dbReference>
<feature type="region of interest" description="Disordered" evidence="6">
    <location>
        <begin position="341"/>
        <end position="363"/>
    </location>
</feature>
<organism evidence="8">
    <name type="scientific">Strongylocentrotus purpuratus</name>
    <name type="common">Purple sea urchin</name>
    <dbReference type="NCBI Taxonomy" id="7668"/>
    <lineage>
        <taxon>Eukaryota</taxon>
        <taxon>Metazoa</taxon>
        <taxon>Echinodermata</taxon>
        <taxon>Eleutherozoa</taxon>
        <taxon>Echinozoa</taxon>
        <taxon>Echinoidea</taxon>
        <taxon>Euechinoidea</taxon>
        <taxon>Echinacea</taxon>
        <taxon>Camarodonta</taxon>
        <taxon>Echinidea</taxon>
        <taxon>Strongylocentrotidae</taxon>
        <taxon>Strongylocentrotus</taxon>
    </lineage>
</organism>
<evidence type="ECO:0000256" key="4">
    <source>
        <dbReference type="PROSITE-ProRule" id="PRU00108"/>
    </source>
</evidence>
<dbReference type="Gene3D" id="1.10.10.60">
    <property type="entry name" value="Homeodomain-like"/>
    <property type="match status" value="1"/>
</dbReference>
<evidence type="ECO:0000313" key="8">
    <source>
        <dbReference type="EMBL" id="AAN17337.2"/>
    </source>
</evidence>
<reference evidence="10" key="2">
    <citation type="submission" date="2015-02" db="EMBL/GenBank/DDBJ databases">
        <title>Genome sequencing for Strongylocentrotus purpuratus.</title>
        <authorList>
            <person name="Murali S."/>
            <person name="Liu Y."/>
            <person name="Vee V."/>
            <person name="English A."/>
            <person name="Wang M."/>
            <person name="Skinner E."/>
            <person name="Han Y."/>
            <person name="Muzny D.M."/>
            <person name="Worley K.C."/>
            <person name="Gibbs R.A."/>
        </authorList>
    </citation>
    <scope>NUCLEOTIDE SEQUENCE</scope>
</reference>
<feature type="compositionally biased region" description="Basic and acidic residues" evidence="6">
    <location>
        <begin position="274"/>
        <end position="284"/>
    </location>
</feature>
<feature type="DNA-binding region" description="Homeobox" evidence="4">
    <location>
        <begin position="215"/>
        <end position="274"/>
    </location>
</feature>
<dbReference type="FunFam" id="1.10.10.60:FF:000176">
    <property type="entry name" value="pancreas/duodenum homeobox protein 1"/>
    <property type="match status" value="1"/>
</dbReference>
<feature type="compositionally biased region" description="Basic and acidic residues" evidence="6">
    <location>
        <begin position="298"/>
        <end position="313"/>
    </location>
</feature>
<reference evidence="8" key="1">
    <citation type="submission" date="2005-10" db="EMBL/GenBank/DDBJ databases">
        <title>Splox, a sea urchin ParaHox gene involved in endomesoderm specification.</title>
        <authorList>
            <person name="Martinez P."/>
            <person name="Arnone M.I."/>
        </authorList>
    </citation>
    <scope>NUCLEOTIDE SEQUENCE</scope>
</reference>
<dbReference type="InterPro" id="IPR017970">
    <property type="entry name" value="Homeobox_CS"/>
</dbReference>
<proteinExistence type="evidence at transcript level"/>
<dbReference type="GO" id="GO:0048513">
    <property type="term" value="P:animal organ development"/>
    <property type="evidence" value="ECO:0007669"/>
    <property type="project" value="UniProtKB-ARBA"/>
</dbReference>
<dbReference type="PROSITE" id="PS50071">
    <property type="entry name" value="HOMEOBOX_2"/>
    <property type="match status" value="1"/>
</dbReference>
<dbReference type="InterPro" id="IPR009057">
    <property type="entry name" value="Homeodomain-like_sf"/>
</dbReference>
<name>Q8IT48_STRPU</name>
<evidence type="ECO:0000256" key="3">
    <source>
        <dbReference type="ARBA" id="ARBA00023242"/>
    </source>
</evidence>
<dbReference type="AlphaFoldDB" id="Q8IT48"/>
<evidence type="ECO:0000259" key="7">
    <source>
        <dbReference type="PROSITE" id="PS50071"/>
    </source>
</evidence>
<dbReference type="CTD" id="4015"/>
<dbReference type="GO" id="GO:0005634">
    <property type="term" value="C:nucleus"/>
    <property type="evidence" value="ECO:0000318"/>
    <property type="project" value="GO_Central"/>
</dbReference>
<dbReference type="Proteomes" id="UP000007110">
    <property type="component" value="Unassembled WGS sequence"/>
</dbReference>
<dbReference type="SMART" id="SM00389">
    <property type="entry name" value="HOX"/>
    <property type="match status" value="1"/>
</dbReference>
<dbReference type="InterPro" id="IPR001356">
    <property type="entry name" value="HD"/>
</dbReference>
<keyword evidence="3 4" id="KW-0539">Nucleus</keyword>
<dbReference type="OMA" id="MSSNIRP"/>
<feature type="region of interest" description="Disordered" evidence="6">
    <location>
        <begin position="274"/>
        <end position="314"/>
    </location>
</feature>
<evidence type="ECO:0000256" key="5">
    <source>
        <dbReference type="RuleBase" id="RU000682"/>
    </source>
</evidence>
<dbReference type="RefSeq" id="NP_999815.2">
    <property type="nucleotide sequence ID" value="NM_214650.2"/>
</dbReference>
<evidence type="ECO:0000256" key="1">
    <source>
        <dbReference type="ARBA" id="ARBA00023125"/>
    </source>
</evidence>
<dbReference type="KEGG" id="spu:373527"/>
<dbReference type="HOGENOM" id="CLU_708490_0_0_1"/>
<dbReference type="GO" id="GO:0000978">
    <property type="term" value="F:RNA polymerase II cis-regulatory region sequence-specific DNA binding"/>
    <property type="evidence" value="ECO:0000318"/>
    <property type="project" value="GO_Central"/>
</dbReference>
<feature type="domain" description="Homeobox" evidence="7">
    <location>
        <begin position="213"/>
        <end position="273"/>
    </location>
</feature>
<sequence>MEGNNPAYYHYIPKGQFPIPITTGEVSSFPSSYSPQPPSCLYESKPTIHNEDAAGYGQATGLQVPDGRGDDGLALQQQYVQLHGATMPMHSPTNPQDLSRPLALAQQACSQSQQCDGLPINSLGSQQPNYSRMHGLSMAAHHPAMNGGQGQCHGQLGHQPLYTMASEYPMSSAKMSKNVNVGQNLQFPWMKTTKSHAHMWKANWPGASFADFDENKRTRTAYTRGQLLELEKEFHFNKYISRPRRIELAAMLNLTERHIKIWFQNRRMKWKKEEAKRKPLKQDADGSDVSSQSDIIANDEKILPDSRTDHDDMSSMAGDCGMERAAQAATQRHLTNHNATLERRDNSPLQHACASPSSEGSLELTKNMNSMSSNIRPSQVKPQIIDAQAF</sequence>
<dbReference type="PRINTS" id="PR00024">
    <property type="entry name" value="HOMEOBOX"/>
</dbReference>
<evidence type="ECO:0000256" key="2">
    <source>
        <dbReference type="ARBA" id="ARBA00023155"/>
    </source>
</evidence>
<dbReference type="CDD" id="cd00086">
    <property type="entry name" value="homeodomain"/>
    <property type="match status" value="1"/>
</dbReference>
<keyword evidence="2 4" id="KW-0371">Homeobox</keyword>
<dbReference type="PANTHER" id="PTHR45664:SF12">
    <property type="entry name" value="PANCREAS_DUODENUM HOMEOBOX PROTEIN 1"/>
    <property type="match status" value="1"/>
</dbReference>
<evidence type="ECO:0000256" key="6">
    <source>
        <dbReference type="SAM" id="MobiDB-lite"/>
    </source>
</evidence>
<protein>
    <submittedName>
        <fullName evidence="8">Homeobox protein Splox</fullName>
    </submittedName>
</protein>